<dbReference type="GO" id="GO:0010181">
    <property type="term" value="F:FMN binding"/>
    <property type="evidence" value="ECO:0007669"/>
    <property type="project" value="InterPro"/>
</dbReference>
<feature type="binding site" evidence="7">
    <location>
        <position position="307"/>
    </location>
    <ligand>
        <name>glyoxylate</name>
        <dbReference type="ChEBI" id="CHEBI:36655"/>
    </ligand>
</feature>
<protein>
    <submittedName>
        <fullName evidence="9">L-lactate dehydrogenase (Cytochrome)</fullName>
    </submittedName>
</protein>
<accession>A0A1G6KSN1</accession>
<evidence type="ECO:0000256" key="2">
    <source>
        <dbReference type="ARBA" id="ARBA00022630"/>
    </source>
</evidence>
<feature type="binding site" evidence="7">
    <location>
        <position position="157"/>
    </location>
    <ligand>
        <name>FMN</name>
        <dbReference type="ChEBI" id="CHEBI:58210"/>
    </ligand>
</feature>
<dbReference type="EMBL" id="FMZV01000002">
    <property type="protein sequence ID" value="SDC34080.1"/>
    <property type="molecule type" value="Genomic_DNA"/>
</dbReference>
<dbReference type="PANTHER" id="PTHR10578">
    <property type="entry name" value="S -2-HYDROXY-ACID OXIDASE-RELATED"/>
    <property type="match status" value="1"/>
</dbReference>
<dbReference type="STRING" id="639004.SAMN04488239_10242"/>
<evidence type="ECO:0000256" key="6">
    <source>
        <dbReference type="PIRSR" id="PIRSR000138-1"/>
    </source>
</evidence>
<dbReference type="InterPro" id="IPR000262">
    <property type="entry name" value="FMN-dep_DH"/>
</dbReference>
<keyword evidence="4" id="KW-0560">Oxidoreductase</keyword>
<feature type="binding site" evidence="7">
    <location>
        <begin position="107"/>
        <end position="109"/>
    </location>
    <ligand>
        <name>FMN</name>
        <dbReference type="ChEBI" id="CHEBI:58210"/>
    </ligand>
</feature>
<dbReference type="InterPro" id="IPR012133">
    <property type="entry name" value="Alpha-hydoxy_acid_DH_FMN"/>
</dbReference>
<proteinExistence type="inferred from homology"/>
<dbReference type="Pfam" id="PF01070">
    <property type="entry name" value="FMN_dh"/>
    <property type="match status" value="1"/>
</dbReference>
<dbReference type="Gene3D" id="3.20.20.70">
    <property type="entry name" value="Aldolase class I"/>
    <property type="match status" value="1"/>
</dbReference>
<dbReference type="InterPro" id="IPR037396">
    <property type="entry name" value="FMN_HAD"/>
</dbReference>
<dbReference type="CDD" id="cd02809">
    <property type="entry name" value="alpha_hydroxyacid_oxid_FMN"/>
    <property type="match status" value="1"/>
</dbReference>
<gene>
    <name evidence="9" type="ORF">SAMN04488239_10242</name>
</gene>
<feature type="binding site" evidence="7">
    <location>
        <position position="194"/>
    </location>
    <ligand>
        <name>glyoxylate</name>
        <dbReference type="ChEBI" id="CHEBI:36655"/>
    </ligand>
</feature>
<dbReference type="GO" id="GO:0016491">
    <property type="term" value="F:oxidoreductase activity"/>
    <property type="evidence" value="ECO:0007669"/>
    <property type="project" value="UniProtKB-KW"/>
</dbReference>
<evidence type="ECO:0000313" key="10">
    <source>
        <dbReference type="Proteomes" id="UP000199628"/>
    </source>
</evidence>
<dbReference type="SUPFAM" id="SSF51395">
    <property type="entry name" value="FMN-linked oxidoreductases"/>
    <property type="match status" value="1"/>
</dbReference>
<feature type="binding site" evidence="7">
    <location>
        <position position="159"/>
    </location>
    <ligand>
        <name>glyoxylate</name>
        <dbReference type="ChEBI" id="CHEBI:36655"/>
    </ligand>
</feature>
<comment type="similarity">
    <text evidence="5">Belongs to the FMN-dependent alpha-hydroxy acid dehydrogenase family.</text>
</comment>
<evidence type="ECO:0000256" key="4">
    <source>
        <dbReference type="ARBA" id="ARBA00023002"/>
    </source>
</evidence>
<dbReference type="Proteomes" id="UP000199628">
    <property type="component" value="Unassembled WGS sequence"/>
</dbReference>
<feature type="binding site" evidence="7">
    <location>
        <position position="280"/>
    </location>
    <ligand>
        <name>FMN</name>
        <dbReference type="ChEBI" id="CHEBI:58210"/>
    </ligand>
</feature>
<evidence type="ECO:0000313" key="9">
    <source>
        <dbReference type="EMBL" id="SDC34080.1"/>
    </source>
</evidence>
<evidence type="ECO:0000256" key="1">
    <source>
        <dbReference type="ARBA" id="ARBA00001917"/>
    </source>
</evidence>
<feature type="active site" description="Proton acceptor" evidence="6">
    <location>
        <position position="304"/>
    </location>
</feature>
<organism evidence="9 10">
    <name type="scientific">Ruegeria marina</name>
    <dbReference type="NCBI Taxonomy" id="639004"/>
    <lineage>
        <taxon>Bacteria</taxon>
        <taxon>Pseudomonadati</taxon>
        <taxon>Pseudomonadota</taxon>
        <taxon>Alphaproteobacteria</taxon>
        <taxon>Rhodobacterales</taxon>
        <taxon>Roseobacteraceae</taxon>
        <taxon>Ruegeria</taxon>
    </lineage>
</organism>
<dbReference type="PANTHER" id="PTHR10578:SF107">
    <property type="entry name" value="2-HYDROXYACID OXIDASE 1"/>
    <property type="match status" value="1"/>
</dbReference>
<evidence type="ECO:0000256" key="3">
    <source>
        <dbReference type="ARBA" id="ARBA00022643"/>
    </source>
</evidence>
<feature type="binding site" evidence="7">
    <location>
        <position position="185"/>
    </location>
    <ligand>
        <name>FMN</name>
        <dbReference type="ChEBI" id="CHEBI:58210"/>
    </ligand>
</feature>
<keyword evidence="3 7" id="KW-0288">FMN</keyword>
<feature type="binding site" evidence="7">
    <location>
        <position position="136"/>
    </location>
    <ligand>
        <name>FMN</name>
        <dbReference type="ChEBI" id="CHEBI:58210"/>
    </ligand>
</feature>
<evidence type="ECO:0000259" key="8">
    <source>
        <dbReference type="PROSITE" id="PS51349"/>
    </source>
</evidence>
<keyword evidence="10" id="KW-1185">Reference proteome</keyword>
<name>A0A1G6KSN1_9RHOB</name>
<comment type="cofactor">
    <cofactor evidence="1">
        <name>FMN</name>
        <dbReference type="ChEBI" id="CHEBI:58210"/>
    </cofactor>
</comment>
<evidence type="ECO:0000256" key="5">
    <source>
        <dbReference type="ARBA" id="ARBA00024042"/>
    </source>
</evidence>
<feature type="binding site" evidence="7">
    <location>
        <position position="302"/>
    </location>
    <ligand>
        <name>FMN</name>
        <dbReference type="ChEBI" id="CHEBI:58210"/>
    </ligand>
</feature>
<dbReference type="PROSITE" id="PS51349">
    <property type="entry name" value="FMN_HYDROXY_ACID_DH_2"/>
    <property type="match status" value="1"/>
</dbReference>
<keyword evidence="2 7" id="KW-0285">Flavoprotein</keyword>
<sequence>MLQCRIFPLSSGRDWTFTRRHTLMRRMDLHSIYPGIMDLKWRAKRRLPKFVWEYLDSGTGVEATRTRNRVALDRVGFMPSILHGPLEHELSTEFLGTRYDLPFGVAPVGMSGLIWPDAESHLARAAAAANIPYCLSTVASRSPEDLAPHIGPQAWFQLYPPKDEGIRKDLLDRAHKAGFRVLVLTVDVPVASRRERQIRSGLTQPPKLTPRLLAQVALRPAWAAATARAGMPHMRTLDKYSQGIANLPPTAHIGYILRTSPTADYVKWLRDHWQGPFIVKGVSRAEDAERLEQLGIDALWVSNHAGRQFDGAPGTAETLPEMRAATRLPLVFDSGVEGGLDVLRALALGADFVMLGRAFHFGLAALGARGPDHVIDVLRKDMEANMGQLGARCLRDLPPTRTLNPFTDRHVGSV</sequence>
<reference evidence="10" key="1">
    <citation type="submission" date="2016-10" db="EMBL/GenBank/DDBJ databases">
        <authorList>
            <person name="Varghese N."/>
            <person name="Submissions S."/>
        </authorList>
    </citation>
    <scope>NUCLEOTIDE SEQUENCE [LARGE SCALE GENOMIC DNA]</scope>
    <source>
        <strain evidence="10">CGMCC 1.9108</strain>
    </source>
</reference>
<feature type="binding site" evidence="7">
    <location>
        <position position="304"/>
    </location>
    <ligand>
        <name>glyoxylate</name>
        <dbReference type="ChEBI" id="CHEBI:36655"/>
    </ligand>
</feature>
<dbReference type="AlphaFoldDB" id="A0A1G6KSN1"/>
<evidence type="ECO:0000256" key="7">
    <source>
        <dbReference type="PIRSR" id="PIRSR000138-2"/>
    </source>
</evidence>
<feature type="binding site" evidence="7">
    <location>
        <begin position="356"/>
        <end position="357"/>
    </location>
    <ligand>
        <name>FMN</name>
        <dbReference type="ChEBI" id="CHEBI:58210"/>
    </ligand>
</feature>
<dbReference type="PIRSF" id="PIRSF000138">
    <property type="entry name" value="Al-hdrx_acd_dh"/>
    <property type="match status" value="1"/>
</dbReference>
<feature type="domain" description="FMN hydroxy acid dehydrogenase" evidence="8">
    <location>
        <begin position="28"/>
        <end position="407"/>
    </location>
</feature>
<feature type="binding site" evidence="7">
    <location>
        <position position="54"/>
    </location>
    <ligand>
        <name>glyoxylate</name>
        <dbReference type="ChEBI" id="CHEBI:36655"/>
    </ligand>
</feature>
<dbReference type="InterPro" id="IPR013785">
    <property type="entry name" value="Aldolase_TIM"/>
</dbReference>